<proteinExistence type="inferred from homology"/>
<dbReference type="Gene3D" id="1.25.40.90">
    <property type="match status" value="1"/>
</dbReference>
<dbReference type="InterPro" id="IPR011417">
    <property type="entry name" value="ANTH_dom"/>
</dbReference>
<dbReference type="SMART" id="SM00273">
    <property type="entry name" value="ENTH"/>
    <property type="match status" value="1"/>
</dbReference>
<dbReference type="InterPro" id="IPR008942">
    <property type="entry name" value="ENTH_VHS"/>
</dbReference>
<evidence type="ECO:0000313" key="23">
    <source>
        <dbReference type="Ensembl" id="ENSTRUP00000010059.3"/>
    </source>
</evidence>
<dbReference type="GO" id="GO:0005546">
    <property type="term" value="F:phosphatidylinositol-4,5-bisphosphate binding"/>
    <property type="evidence" value="ECO:0007669"/>
    <property type="project" value="TreeGrafter"/>
</dbReference>
<dbReference type="SUPFAM" id="SSF48464">
    <property type="entry name" value="ENTH/VHS domain"/>
    <property type="match status" value="1"/>
</dbReference>
<evidence type="ECO:0000256" key="15">
    <source>
        <dbReference type="ARBA" id="ARBA00023176"/>
    </source>
</evidence>
<dbReference type="GO" id="GO:0048268">
    <property type="term" value="P:clathrin coat assembly"/>
    <property type="evidence" value="ECO:0007669"/>
    <property type="project" value="InterPro"/>
</dbReference>
<keyword evidence="15" id="KW-0168">Coated pit</keyword>
<evidence type="ECO:0000259" key="22">
    <source>
        <dbReference type="PROSITE" id="PS50942"/>
    </source>
</evidence>
<keyword evidence="11" id="KW-0832">Ubl conjugation</keyword>
<dbReference type="GO" id="GO:0008021">
    <property type="term" value="C:synaptic vesicle"/>
    <property type="evidence" value="ECO:0007669"/>
    <property type="project" value="TreeGrafter"/>
</dbReference>
<keyword evidence="17" id="KW-0968">Cytoplasmic vesicle</keyword>
<dbReference type="PANTHER" id="PTHR22951:SF11">
    <property type="entry name" value="ENTH DOMAIN-CONTAINING PROTEIN"/>
    <property type="match status" value="1"/>
</dbReference>
<dbReference type="GO" id="GO:0005905">
    <property type="term" value="C:clathrin-coated pit"/>
    <property type="evidence" value="ECO:0007669"/>
    <property type="project" value="UniProtKB-SubCell"/>
</dbReference>
<evidence type="ECO:0000256" key="20">
    <source>
        <dbReference type="ARBA" id="ARBA00068054"/>
    </source>
</evidence>
<dbReference type="FunFam" id="1.25.40.90:FF:000001">
    <property type="entry name" value="phosphatidylinositol-binding clathrin assembly protein-like isoform X1"/>
    <property type="match status" value="1"/>
</dbReference>
<dbReference type="SUPFAM" id="SSF89009">
    <property type="entry name" value="GAT-like domain"/>
    <property type="match status" value="1"/>
</dbReference>
<dbReference type="STRING" id="31033.ENSTRUP00000070483"/>
<dbReference type="Pfam" id="PF07651">
    <property type="entry name" value="ANTH"/>
    <property type="match status" value="1"/>
</dbReference>
<dbReference type="GO" id="GO:0005634">
    <property type="term" value="C:nucleus"/>
    <property type="evidence" value="ECO:0007669"/>
    <property type="project" value="UniProtKB-SubCell"/>
</dbReference>
<evidence type="ECO:0000313" key="24">
    <source>
        <dbReference type="Proteomes" id="UP000005226"/>
    </source>
</evidence>
<keyword evidence="12" id="KW-0007">Acetylation</keyword>
<evidence type="ECO:0000256" key="3">
    <source>
        <dbReference type="ARBA" id="ARBA00004236"/>
    </source>
</evidence>
<evidence type="ECO:0000256" key="16">
    <source>
        <dbReference type="ARBA" id="ARBA00023242"/>
    </source>
</evidence>
<evidence type="ECO:0000256" key="18">
    <source>
        <dbReference type="ARBA" id="ARBA00055144"/>
    </source>
</evidence>
<keyword evidence="16" id="KW-0539">Nucleus</keyword>
<keyword evidence="13" id="KW-0333">Golgi apparatus</keyword>
<comment type="similarity">
    <text evidence="6">Belongs to the PICALM/SNAP91 family.</text>
</comment>
<keyword evidence="24" id="KW-1185">Reference proteome</keyword>
<comment type="subcellular location">
    <subcellularLocation>
        <location evidence="3">Cell membrane</location>
    </subcellularLocation>
    <subcellularLocation>
        <location evidence="2">Cytoplasmic vesicle</location>
        <location evidence="2">Clathrin-coated vesicle</location>
    </subcellularLocation>
    <subcellularLocation>
        <location evidence="4">Golgi apparatus</location>
    </subcellularLocation>
    <subcellularLocation>
        <location evidence="5">Membrane</location>
        <location evidence="5">Clathrin-coated pit</location>
    </subcellularLocation>
    <subcellularLocation>
        <location evidence="1">Nucleus</location>
    </subcellularLocation>
</comment>
<dbReference type="InterPro" id="IPR045192">
    <property type="entry name" value="AP180-like"/>
</dbReference>
<protein>
    <recommendedName>
        <fullName evidence="20">Phosphatidylinositol-binding clathrin assembly protein</fullName>
    </recommendedName>
</protein>
<comment type="subunit">
    <text evidence="19">Binds to clathrin; involves primarily the C-terminal sequences, but the full-length protein is required for full binding capacity. Binds phosphatidylinositol 4,5- bisphosphate. Interacts with PIMREG; this interaction may change the subcellular location into the nucleus. Interacts with AP2A1 (via its alpha-appendage domain). Interacts (via N-terminus) with VAMP2; VAMP3; VAMP7 and VAMP8 (Via N-terminus). Interacts with LC3/MAP1LC3A.</text>
</comment>
<dbReference type="GO" id="GO:0016185">
    <property type="term" value="P:synaptic vesicle budding from presynaptic endocytic zone membrane"/>
    <property type="evidence" value="ECO:0007669"/>
    <property type="project" value="TreeGrafter"/>
</dbReference>
<evidence type="ECO:0000256" key="12">
    <source>
        <dbReference type="ARBA" id="ARBA00022990"/>
    </source>
</evidence>
<gene>
    <name evidence="23" type="primary">si:ch211-200p22.4</name>
</gene>
<reference evidence="23 24" key="1">
    <citation type="journal article" date="2011" name="Genome Biol. Evol.">
        <title>Integration of the genetic map and genome assembly of fugu facilitates insights into distinct features of genome evolution in teleosts and mammals.</title>
        <authorList>
            <person name="Kai W."/>
            <person name="Kikuchi K."/>
            <person name="Tohari S."/>
            <person name="Chew A.K."/>
            <person name="Tay A."/>
            <person name="Fujiwara A."/>
            <person name="Hosoya S."/>
            <person name="Suetake H."/>
            <person name="Naruse K."/>
            <person name="Brenner S."/>
            <person name="Suzuki Y."/>
            <person name="Venkatesh B."/>
        </authorList>
    </citation>
    <scope>NUCLEOTIDE SEQUENCE [LARGE SCALE GENOMIC DNA]</scope>
</reference>
<keyword evidence="14" id="KW-0472">Membrane</keyword>
<evidence type="ECO:0000256" key="1">
    <source>
        <dbReference type="ARBA" id="ARBA00004123"/>
    </source>
</evidence>
<evidence type="ECO:0000256" key="5">
    <source>
        <dbReference type="ARBA" id="ARBA00004600"/>
    </source>
</evidence>
<feature type="domain" description="ENTH" evidence="22">
    <location>
        <begin position="14"/>
        <end position="145"/>
    </location>
</feature>
<reference evidence="23" key="2">
    <citation type="submission" date="2025-08" db="UniProtKB">
        <authorList>
            <consortium name="Ensembl"/>
        </authorList>
    </citation>
    <scope>IDENTIFICATION</scope>
</reference>
<keyword evidence="7" id="KW-1003">Cell membrane</keyword>
<evidence type="ECO:0000256" key="14">
    <source>
        <dbReference type="ARBA" id="ARBA00023136"/>
    </source>
</evidence>
<organism evidence="23 24">
    <name type="scientific">Takifugu rubripes</name>
    <name type="common">Japanese pufferfish</name>
    <name type="synonym">Fugu rubripes</name>
    <dbReference type="NCBI Taxonomy" id="31033"/>
    <lineage>
        <taxon>Eukaryota</taxon>
        <taxon>Metazoa</taxon>
        <taxon>Chordata</taxon>
        <taxon>Craniata</taxon>
        <taxon>Vertebrata</taxon>
        <taxon>Euteleostomi</taxon>
        <taxon>Actinopterygii</taxon>
        <taxon>Neopterygii</taxon>
        <taxon>Teleostei</taxon>
        <taxon>Neoteleostei</taxon>
        <taxon>Acanthomorphata</taxon>
        <taxon>Eupercaria</taxon>
        <taxon>Tetraodontiformes</taxon>
        <taxon>Tetradontoidea</taxon>
        <taxon>Tetraodontidae</taxon>
        <taxon>Takifugu</taxon>
    </lineage>
</organism>
<dbReference type="PANTHER" id="PTHR22951">
    <property type="entry name" value="CLATHRIN ASSEMBLY PROTEIN"/>
    <property type="match status" value="1"/>
</dbReference>
<name>H2SCD0_TAKRU</name>
<dbReference type="GeneTree" id="ENSGT00950000183068"/>
<dbReference type="Gene3D" id="1.20.58.150">
    <property type="entry name" value="ANTH domain"/>
    <property type="match status" value="1"/>
</dbReference>
<dbReference type="GO" id="GO:0098894">
    <property type="term" value="C:extrinsic component of presynaptic endocytic zone membrane"/>
    <property type="evidence" value="ECO:0007669"/>
    <property type="project" value="TreeGrafter"/>
</dbReference>
<evidence type="ECO:0000256" key="2">
    <source>
        <dbReference type="ARBA" id="ARBA00004132"/>
    </source>
</evidence>
<dbReference type="GO" id="GO:0000149">
    <property type="term" value="F:SNARE binding"/>
    <property type="evidence" value="ECO:0007669"/>
    <property type="project" value="TreeGrafter"/>
</dbReference>
<dbReference type="PROSITE" id="PS50942">
    <property type="entry name" value="ENTH"/>
    <property type="match status" value="1"/>
</dbReference>
<dbReference type="GO" id="GO:0032050">
    <property type="term" value="F:clathrin heavy chain binding"/>
    <property type="evidence" value="ECO:0007669"/>
    <property type="project" value="TreeGrafter"/>
</dbReference>
<dbReference type="InterPro" id="IPR014712">
    <property type="entry name" value="ANTH_dom_sf"/>
</dbReference>
<accession>H2SCD0</accession>
<keyword evidence="8" id="KW-1017">Isopeptide bond</keyword>
<evidence type="ECO:0000256" key="6">
    <source>
        <dbReference type="ARBA" id="ARBA00008011"/>
    </source>
</evidence>
<evidence type="ECO:0000256" key="7">
    <source>
        <dbReference type="ARBA" id="ARBA00022475"/>
    </source>
</evidence>
<keyword evidence="21" id="KW-0175">Coiled coil</keyword>
<evidence type="ECO:0000256" key="4">
    <source>
        <dbReference type="ARBA" id="ARBA00004555"/>
    </source>
</evidence>
<evidence type="ECO:0000256" key="21">
    <source>
        <dbReference type="SAM" id="Coils"/>
    </source>
</evidence>
<keyword evidence="10" id="KW-0254">Endocytosis</keyword>
<dbReference type="GO" id="GO:0005545">
    <property type="term" value="F:1-phosphatidylinositol binding"/>
    <property type="evidence" value="ECO:0007669"/>
    <property type="project" value="InterPro"/>
</dbReference>
<feature type="coiled-coil region" evidence="21">
    <location>
        <begin position="275"/>
        <end position="341"/>
    </location>
</feature>
<dbReference type="CDD" id="cd16985">
    <property type="entry name" value="ANTH_N_AP180"/>
    <property type="match status" value="1"/>
</dbReference>
<dbReference type="HOGENOM" id="CLU_014080_0_0_1"/>
<dbReference type="GO" id="GO:0030136">
    <property type="term" value="C:clathrin-coated vesicle"/>
    <property type="evidence" value="ECO:0007669"/>
    <property type="project" value="UniProtKB-SubCell"/>
</dbReference>
<dbReference type="Ensembl" id="ENSTRUT00000010115.3">
    <property type="protein sequence ID" value="ENSTRUP00000010059.3"/>
    <property type="gene ID" value="ENSTRUG00000004246.3"/>
</dbReference>
<evidence type="ECO:0000256" key="8">
    <source>
        <dbReference type="ARBA" id="ARBA00022499"/>
    </source>
</evidence>
<evidence type="ECO:0000256" key="17">
    <source>
        <dbReference type="ARBA" id="ARBA00023329"/>
    </source>
</evidence>
<dbReference type="GO" id="GO:0005794">
    <property type="term" value="C:Golgi apparatus"/>
    <property type="evidence" value="ECO:0007669"/>
    <property type="project" value="UniProtKB-SubCell"/>
</dbReference>
<dbReference type="InterPro" id="IPR013809">
    <property type="entry name" value="ENTH"/>
</dbReference>
<reference evidence="23" key="3">
    <citation type="submission" date="2025-09" db="UniProtKB">
        <authorList>
            <consortium name="Ensembl"/>
        </authorList>
    </citation>
    <scope>IDENTIFICATION</scope>
</reference>
<comment type="function">
    <text evidence="18">Cytoplasmic adapter protein that plays a critical role in clathrin-mediated endocytosis which is important in processes such as internalization of cell receptors, synaptic transmission or removal of apoptotic cells. Recruits AP-2 and attaches clathrin triskelions to the cytoplasmic side of plasma membrane leading to clathrin-coated vesicles (CCVs) assembly. Furthermore, regulates clathrin-coated vesicle size and maturation by directly sensing and driving membrane curvature. In addition to binding to clathrin, mediates the endocytosis of small R-SNARES (Soluble NSF Attachment Protein REceptors) between plasma membranes and endosomes including VAMP2, VAMP3, VAMP4, VAMP7 or VAMP8. In turn, PICALM-dependent SNARE endocytosis is required for the formation and maturation of autophagic precursors. Modulates thereby autophagy and the turnover of autophagy substrates such as MAPT/TAU or amyloid precursor protein cleaved C-terminal fragment (APP-CTF).</text>
</comment>
<dbReference type="AlphaFoldDB" id="H2SCD0"/>
<dbReference type="FunFam" id="1.20.58.150:FF:000001">
    <property type="entry name" value="phosphatidylinositol-binding clathrin assembly protein-like isoform X1"/>
    <property type="match status" value="1"/>
</dbReference>
<evidence type="ECO:0000256" key="9">
    <source>
        <dbReference type="ARBA" id="ARBA00022553"/>
    </source>
</evidence>
<evidence type="ECO:0000256" key="13">
    <source>
        <dbReference type="ARBA" id="ARBA00023034"/>
    </source>
</evidence>
<evidence type="ECO:0000256" key="10">
    <source>
        <dbReference type="ARBA" id="ARBA00022583"/>
    </source>
</evidence>
<keyword evidence="9" id="KW-0597">Phosphoprotein</keyword>
<evidence type="ECO:0000256" key="19">
    <source>
        <dbReference type="ARBA" id="ARBA00061829"/>
    </source>
</evidence>
<dbReference type="GO" id="GO:0072583">
    <property type="term" value="P:clathrin-dependent endocytosis"/>
    <property type="evidence" value="ECO:0007669"/>
    <property type="project" value="InterPro"/>
</dbReference>
<dbReference type="Proteomes" id="UP000005226">
    <property type="component" value="Chromosome 8"/>
</dbReference>
<evidence type="ECO:0000256" key="11">
    <source>
        <dbReference type="ARBA" id="ARBA00022843"/>
    </source>
</evidence>
<sequence length="519" mass="57824">MSGQSITDRIAAAQHSMTGSAINKAVCKATTHEVSGPKKKHLDYLIHCTNEMNVNIPQLADTLFERTASSSWVVVFKALITTHHLMMYGNERFIQYLASRNTLFNLHNFLDKGALQGYDMSTFIRRYSYYLNEKAVSYRLVAVDFTKMKRGIDGVMRTMNTEKLIKTLPIIQTQLDALLDFQANPNELTNGVINSAFMLLFKDSIRLFAAYNEGVINLLEKYFDMKKNQCKDALDIYKKFLYRMTKLSEFLKVAEQVGIDQGDIPDLSQAPSSLLEALEQHLASLEGKKTKELNADTKASTLSSAVNSLSSTGISFSRMDEKEKQQALEEEQARLQALKVTAPLFILPNLFETGRRNSYQVRESLQSRDVSVFPSPAGFDALSDLLKPTLPTHPAPPPPQVAVHPGGKLLANDLDSSLANLLNALRPEMHWSQPGEKKLTGGQNWQNKTMSTTQWSPAPMAPAPMAFPINTPQVPVYGMVPPQMGHMGGVPVMAHQPLMYNQPVLRPTNPFTPMPGAQF</sequence>